<protein>
    <submittedName>
        <fullName evidence="4">DNA-processing protein DprA</fullName>
    </submittedName>
</protein>
<gene>
    <name evidence="3" type="ORF">CDV25_06025</name>
    <name evidence="4" type="ORF">LS72_000970</name>
</gene>
<evidence type="ECO:0000259" key="2">
    <source>
        <dbReference type="Pfam" id="PF02481"/>
    </source>
</evidence>
<dbReference type="Proteomes" id="UP000029920">
    <property type="component" value="Unassembled WGS sequence"/>
</dbReference>
<dbReference type="InterPro" id="IPR057666">
    <property type="entry name" value="DrpA_SLOG"/>
</dbReference>
<evidence type="ECO:0000313" key="5">
    <source>
        <dbReference type="Proteomes" id="UP000029920"/>
    </source>
</evidence>
<dbReference type="OrthoDB" id="9785707at2"/>
<dbReference type="AlphaFoldDB" id="A0A099UJW2"/>
<feature type="domain" description="Smf/DprA SLOG" evidence="2">
    <location>
        <begin position="18"/>
        <end position="201"/>
    </location>
</feature>
<dbReference type="SUPFAM" id="SSF102405">
    <property type="entry name" value="MCP/YpsA-like"/>
    <property type="match status" value="1"/>
</dbReference>
<dbReference type="PANTHER" id="PTHR43022:SF1">
    <property type="entry name" value="PROTEIN SMF"/>
    <property type="match status" value="1"/>
</dbReference>
<evidence type="ECO:0000256" key="1">
    <source>
        <dbReference type="ARBA" id="ARBA00006525"/>
    </source>
</evidence>
<comment type="similarity">
    <text evidence="1">Belongs to the DprA/Smf family.</text>
</comment>
<organism evidence="4 5">
    <name type="scientific">Helicobacter apodemus</name>
    <dbReference type="NCBI Taxonomy" id="135569"/>
    <lineage>
        <taxon>Bacteria</taxon>
        <taxon>Pseudomonadati</taxon>
        <taxon>Campylobacterota</taxon>
        <taxon>Epsilonproteobacteria</taxon>
        <taxon>Campylobacterales</taxon>
        <taxon>Helicobacteraceae</taxon>
        <taxon>Helicobacter</taxon>
    </lineage>
</organism>
<reference evidence="3 6" key="2">
    <citation type="submission" date="2017-06" db="EMBL/GenBank/DDBJ databases">
        <title>Complete genome of Helicobacter apodemus.</title>
        <authorList>
            <person name="Cho S."/>
        </authorList>
    </citation>
    <scope>NUCLEOTIDE SEQUENCE [LARGE SCALE GENOMIC DNA]</scope>
    <source>
        <strain evidence="3">SCJK1</strain>
        <strain evidence="6">SNUVETPUB-15-01</strain>
    </source>
</reference>
<evidence type="ECO:0000313" key="6">
    <source>
        <dbReference type="Proteomes" id="UP000244890"/>
    </source>
</evidence>
<dbReference type="EMBL" id="JRPC02000002">
    <property type="protein sequence ID" value="TLE16989.1"/>
    <property type="molecule type" value="Genomic_DNA"/>
</dbReference>
<evidence type="ECO:0000313" key="4">
    <source>
        <dbReference type="EMBL" id="TLE16989.1"/>
    </source>
</evidence>
<dbReference type="EMBL" id="CP021886">
    <property type="protein sequence ID" value="AWI34362.1"/>
    <property type="molecule type" value="Genomic_DNA"/>
</dbReference>
<dbReference type="Gene3D" id="3.40.50.450">
    <property type="match status" value="1"/>
</dbReference>
<dbReference type="InterPro" id="IPR003488">
    <property type="entry name" value="DprA"/>
</dbReference>
<dbReference type="KEGG" id="had:CDV25_06025"/>
<dbReference type="RefSeq" id="WP_034552989.1">
    <property type="nucleotide sequence ID" value="NZ_CP021886.1"/>
</dbReference>
<accession>A0A099UJW2</accession>
<dbReference type="PANTHER" id="PTHR43022">
    <property type="entry name" value="PROTEIN SMF"/>
    <property type="match status" value="1"/>
</dbReference>
<reference evidence="4" key="3">
    <citation type="submission" date="2018-04" db="EMBL/GenBank/DDBJ databases">
        <authorList>
            <person name="Sheh A."/>
            <person name="Shen Z."/>
            <person name="Mannion A.J."/>
            <person name="Fox J.G."/>
        </authorList>
    </citation>
    <scope>NUCLEOTIDE SEQUENCE</scope>
    <source>
        <strain evidence="4">MIT-03-7007</strain>
    </source>
</reference>
<reference evidence="4 5" key="1">
    <citation type="journal article" date="2014" name="Genome Announc.">
        <title>Draft genome sequences of eight enterohepatic helicobacter species isolated from both laboratory and wild rodents.</title>
        <authorList>
            <person name="Sheh A."/>
            <person name="Shen Z."/>
            <person name="Fox J.G."/>
        </authorList>
    </citation>
    <scope>NUCLEOTIDE SEQUENCE [LARGE SCALE GENOMIC DNA]</scope>
    <source>
        <strain evidence="4 5">MIT-03-7007</strain>
    </source>
</reference>
<dbReference type="GO" id="GO:0009294">
    <property type="term" value="P:DNA-mediated transformation"/>
    <property type="evidence" value="ECO:0007669"/>
    <property type="project" value="InterPro"/>
</dbReference>
<sequence length="254" mass="29028">MKELFDVPLELQHLNLQKIYYVGNLSLLNKRKVTILGSRNPNIYAQHFTQEIAKKISYYGIVIVSGGALGIDIIAHSFSLPLTIMIAPSSLDIIYPKTNSQIIQRMYKESLVLSQFSPSYHPKPYSFLERNKLVVSLGECIILPQANLKSGSMQSVKYALSLKKKIYVIPHRLGESEGTQYLAKEGLAEIIWNIDEFLEKLFGKRVNNQSKDEVLEFCKHNPFFDEALLKFGAKIFEYELEGKIRRNNGRIEVV</sequence>
<dbReference type="Proteomes" id="UP000244890">
    <property type="component" value="Chromosome"/>
</dbReference>
<evidence type="ECO:0000313" key="3">
    <source>
        <dbReference type="EMBL" id="AWI34362.1"/>
    </source>
</evidence>
<proteinExistence type="inferred from homology"/>
<keyword evidence="5" id="KW-1185">Reference proteome</keyword>
<name>A0A099UJW2_9HELI</name>
<dbReference type="Pfam" id="PF02481">
    <property type="entry name" value="DNA_processg_A"/>
    <property type="match status" value="1"/>
</dbReference>